<dbReference type="EMBL" id="CP137080">
    <property type="protein sequence ID" value="WOQ68840.1"/>
    <property type="molecule type" value="Genomic_DNA"/>
</dbReference>
<dbReference type="SUPFAM" id="SSF55874">
    <property type="entry name" value="ATPase domain of HSP90 chaperone/DNA topoisomerase II/histidine kinase"/>
    <property type="match status" value="1"/>
</dbReference>
<feature type="transmembrane region" description="Helical" evidence="1">
    <location>
        <begin position="135"/>
        <end position="162"/>
    </location>
</feature>
<keyword evidence="1" id="KW-0472">Membrane</keyword>
<dbReference type="InterPro" id="IPR036890">
    <property type="entry name" value="HATPase_C_sf"/>
</dbReference>
<keyword evidence="1" id="KW-0812">Transmembrane</keyword>
<feature type="transmembrane region" description="Helical" evidence="1">
    <location>
        <begin position="97"/>
        <end position="115"/>
    </location>
</feature>
<accession>A0AAU0MEA2</accession>
<dbReference type="GO" id="GO:0005524">
    <property type="term" value="F:ATP binding"/>
    <property type="evidence" value="ECO:0007669"/>
    <property type="project" value="UniProtKB-KW"/>
</dbReference>
<gene>
    <name evidence="2" type="ORF">RYJ27_08970</name>
</gene>
<name>A0AAU0MEA2_9MICO</name>
<dbReference type="AlphaFoldDB" id="A0AAU0MEA2"/>
<protein>
    <submittedName>
        <fullName evidence="2">ATP-binding protein</fullName>
    </submittedName>
</protein>
<feature type="transmembrane region" description="Helical" evidence="1">
    <location>
        <begin position="174"/>
        <end position="199"/>
    </location>
</feature>
<keyword evidence="3" id="KW-1185">Reference proteome</keyword>
<keyword evidence="2" id="KW-0547">Nucleotide-binding</keyword>
<reference evidence="2 3" key="1">
    <citation type="submission" date="2023-10" db="EMBL/GenBank/DDBJ databases">
        <title>Y20.</title>
        <authorList>
            <person name="Zhang G."/>
            <person name="Ding Y."/>
        </authorList>
    </citation>
    <scope>NUCLEOTIDE SEQUENCE [LARGE SCALE GENOMIC DNA]</scope>
    <source>
        <strain evidence="2 3">Y20</strain>
    </source>
</reference>
<evidence type="ECO:0000313" key="2">
    <source>
        <dbReference type="EMBL" id="WOQ68840.1"/>
    </source>
</evidence>
<evidence type="ECO:0000313" key="3">
    <source>
        <dbReference type="Proteomes" id="UP001329313"/>
    </source>
</evidence>
<dbReference type="RefSeq" id="WP_330169981.1">
    <property type="nucleotide sequence ID" value="NZ_CP137080.1"/>
</dbReference>
<keyword evidence="1" id="KW-1133">Transmembrane helix</keyword>
<sequence>MSIDAGAPPTDRAWGHIPQGRFAAAWQGTFTRRRIERITGIAVAVASLALGIQSLILAISNDGGLRPGWKIPLLVITFGSLAVMVVACMFERTARVVAGAFAILFVGLLAVWPIATAGVPIGPTPEPWPWYLINVATIAAVIAFPPALQIGWTIATPLLYGVVRIVQGDFAPDFWIALLFEVPYSLILGVLLLTLVTIFRRMASGVDRERARTVEGYAKAAAAEAAQEERVAVSALMHDSVLAALIAAERADGPRARSLAVSMAREALEGLAEVDSPEAEAAAQTQSFAGLARGIQVSMADMGVRLIVRVEGDGDEPSIPGAVGAAFVRASAQAAANAVQHAEGKGLTALVRRPESLAPEMPGVEIVVSDTGTGFDIDAVPDDRLGISASILARVAAVGGTARIESSPRGTIVTLTWRQEAS</sequence>
<proteinExistence type="predicted"/>
<dbReference type="KEGG" id="mliy:RYJ27_08970"/>
<dbReference type="Proteomes" id="UP001329313">
    <property type="component" value="Chromosome"/>
</dbReference>
<keyword evidence="2" id="KW-0067">ATP-binding</keyword>
<feature type="transmembrane region" description="Helical" evidence="1">
    <location>
        <begin position="38"/>
        <end position="59"/>
    </location>
</feature>
<dbReference type="Gene3D" id="3.30.565.10">
    <property type="entry name" value="Histidine kinase-like ATPase, C-terminal domain"/>
    <property type="match status" value="1"/>
</dbReference>
<organism evidence="2 3">
    <name type="scientific">Microbacterium limosum</name>
    <dbReference type="NCBI Taxonomy" id="3079935"/>
    <lineage>
        <taxon>Bacteria</taxon>
        <taxon>Bacillati</taxon>
        <taxon>Actinomycetota</taxon>
        <taxon>Actinomycetes</taxon>
        <taxon>Micrococcales</taxon>
        <taxon>Microbacteriaceae</taxon>
        <taxon>Microbacterium</taxon>
    </lineage>
</organism>
<feature type="transmembrane region" description="Helical" evidence="1">
    <location>
        <begin position="71"/>
        <end position="90"/>
    </location>
</feature>
<evidence type="ECO:0000256" key="1">
    <source>
        <dbReference type="SAM" id="Phobius"/>
    </source>
</evidence>